<reference evidence="12" key="1">
    <citation type="submission" date="2022-05" db="EMBL/GenBank/DDBJ databases">
        <title>Comparative Genomics of Spacecraft Associated Microbes.</title>
        <authorList>
            <person name="Tran M.T."/>
            <person name="Wright A."/>
            <person name="Seuylemezian A."/>
            <person name="Eisen J."/>
            <person name="Coil D."/>
        </authorList>
    </citation>
    <scope>NUCLEOTIDE SEQUENCE</scope>
    <source>
        <strain evidence="12">214.1.1</strain>
    </source>
</reference>
<dbReference type="Proteomes" id="UP001139179">
    <property type="component" value="Unassembled WGS sequence"/>
</dbReference>
<dbReference type="RefSeq" id="WP_251224205.1">
    <property type="nucleotide sequence ID" value="NZ_JAMBOL010000015.1"/>
</dbReference>
<evidence type="ECO:0000256" key="4">
    <source>
        <dbReference type="ARBA" id="ARBA00022960"/>
    </source>
</evidence>
<dbReference type="InterPro" id="IPR018044">
    <property type="entry name" value="Peptidase_S11"/>
</dbReference>
<keyword evidence="6" id="KW-0961">Cell wall biogenesis/degradation</keyword>
<evidence type="ECO:0000256" key="1">
    <source>
        <dbReference type="ARBA" id="ARBA00007164"/>
    </source>
</evidence>
<keyword evidence="2 10" id="KW-0732">Signal</keyword>
<feature type="binding site" evidence="8">
    <location>
        <position position="223"/>
    </location>
    <ligand>
        <name>substrate</name>
    </ligand>
</feature>
<dbReference type="GO" id="GO:0008360">
    <property type="term" value="P:regulation of cell shape"/>
    <property type="evidence" value="ECO:0007669"/>
    <property type="project" value="UniProtKB-KW"/>
</dbReference>
<dbReference type="EMBL" id="JAMBOL010000015">
    <property type="protein sequence ID" value="MCM3715461.1"/>
    <property type="molecule type" value="Genomic_DNA"/>
</dbReference>
<keyword evidence="12" id="KW-0121">Carboxypeptidase</keyword>
<protein>
    <submittedName>
        <fullName evidence="12">D-alanyl-D-alanine carboxypeptidase</fullName>
    </submittedName>
</protein>
<evidence type="ECO:0000259" key="11">
    <source>
        <dbReference type="Pfam" id="PF00768"/>
    </source>
</evidence>
<evidence type="ECO:0000313" key="12">
    <source>
        <dbReference type="EMBL" id="MCM3715461.1"/>
    </source>
</evidence>
<dbReference type="Pfam" id="PF00768">
    <property type="entry name" value="Peptidase_S11"/>
    <property type="match status" value="1"/>
</dbReference>
<evidence type="ECO:0000313" key="13">
    <source>
        <dbReference type="Proteomes" id="UP001139179"/>
    </source>
</evidence>
<evidence type="ECO:0000256" key="3">
    <source>
        <dbReference type="ARBA" id="ARBA00022801"/>
    </source>
</evidence>
<dbReference type="PANTHER" id="PTHR21581">
    <property type="entry name" value="D-ALANYL-D-ALANINE CARBOXYPEPTIDASE"/>
    <property type="match status" value="1"/>
</dbReference>
<proteinExistence type="inferred from homology"/>
<feature type="active site" description="Proton acceptor" evidence="7">
    <location>
        <position position="65"/>
    </location>
</feature>
<evidence type="ECO:0000256" key="8">
    <source>
        <dbReference type="PIRSR" id="PIRSR618044-2"/>
    </source>
</evidence>
<name>A0A9X2IQ29_9BACI</name>
<dbReference type="PRINTS" id="PR00725">
    <property type="entry name" value="DADACBPTASE1"/>
</dbReference>
<evidence type="ECO:0000256" key="7">
    <source>
        <dbReference type="PIRSR" id="PIRSR618044-1"/>
    </source>
</evidence>
<evidence type="ECO:0000256" key="9">
    <source>
        <dbReference type="RuleBase" id="RU004016"/>
    </source>
</evidence>
<evidence type="ECO:0000256" key="2">
    <source>
        <dbReference type="ARBA" id="ARBA00022729"/>
    </source>
</evidence>
<evidence type="ECO:0000256" key="6">
    <source>
        <dbReference type="ARBA" id="ARBA00023316"/>
    </source>
</evidence>
<accession>A0A9X2IQ29</accession>
<keyword evidence="4" id="KW-0133">Cell shape</keyword>
<dbReference type="GO" id="GO:0071555">
    <property type="term" value="P:cell wall organization"/>
    <property type="evidence" value="ECO:0007669"/>
    <property type="project" value="UniProtKB-KW"/>
</dbReference>
<dbReference type="GO" id="GO:0006508">
    <property type="term" value="P:proteolysis"/>
    <property type="evidence" value="ECO:0007669"/>
    <property type="project" value="InterPro"/>
</dbReference>
<dbReference type="GO" id="GO:0009002">
    <property type="term" value="F:serine-type D-Ala-D-Ala carboxypeptidase activity"/>
    <property type="evidence" value="ECO:0007669"/>
    <property type="project" value="InterPro"/>
</dbReference>
<gene>
    <name evidence="12" type="ORF">M3202_15430</name>
</gene>
<sequence>MNKKVKLTFLFAVLLIFSPYTTVLSHSGDEPILSSEAAILIDASSGQILYEKNSKIRMYPASITKIVTGIMAIEQGNLDDVVTVSQEATEVHGTSVYLLENEKVKLKQLVQGLLINSGNDAGTAIAEYFSNSERDFATWMNDYVKTEIGVNDSNFTNPHGLFDENHYTTAYDMAQISQYAMKNNLFKDIVGTKELEWNGEGWQTTLYNHHRMLWDYEGVTGIKNGFTPQSGFTLVTSATRNNIDLIAVTLKAPSSQQAYQDTGALLDYGFDTYSVETLSNDTLFEDEAGTEYKLNDNLSYLVPKNTEVTKEIRNGLLVIKQQDGSILLKEDLNQVVKIDEQKEVAQSSVKDLSKSDNNWIQQILQFFNIF</sequence>
<comment type="caution">
    <text evidence="12">The sequence shown here is derived from an EMBL/GenBank/DDBJ whole genome shotgun (WGS) entry which is preliminary data.</text>
</comment>
<evidence type="ECO:0000256" key="5">
    <source>
        <dbReference type="ARBA" id="ARBA00022984"/>
    </source>
</evidence>
<feature type="active site" evidence="7">
    <location>
        <position position="117"/>
    </location>
</feature>
<comment type="similarity">
    <text evidence="1 9">Belongs to the peptidase S11 family.</text>
</comment>
<dbReference type="InterPro" id="IPR012338">
    <property type="entry name" value="Beta-lactam/transpept-like"/>
</dbReference>
<keyword evidence="3" id="KW-0378">Hydrolase</keyword>
<keyword evidence="5" id="KW-0573">Peptidoglycan synthesis</keyword>
<feature type="domain" description="Peptidase S11 D-alanyl-D-alanine carboxypeptidase A N-terminal" evidence="11">
    <location>
        <begin position="30"/>
        <end position="253"/>
    </location>
</feature>
<dbReference type="InterPro" id="IPR001967">
    <property type="entry name" value="Peptidase_S11_N"/>
</dbReference>
<feature type="chain" id="PRO_5040738933" evidence="10">
    <location>
        <begin position="26"/>
        <end position="370"/>
    </location>
</feature>
<organism evidence="12 13">
    <name type="scientific">Halalkalibacter oceani</name>
    <dbReference type="NCBI Taxonomy" id="1653776"/>
    <lineage>
        <taxon>Bacteria</taxon>
        <taxon>Bacillati</taxon>
        <taxon>Bacillota</taxon>
        <taxon>Bacilli</taxon>
        <taxon>Bacillales</taxon>
        <taxon>Bacillaceae</taxon>
        <taxon>Halalkalibacter</taxon>
    </lineage>
</organism>
<feature type="signal peptide" evidence="10">
    <location>
        <begin position="1"/>
        <end position="25"/>
    </location>
</feature>
<dbReference type="PANTHER" id="PTHR21581:SF33">
    <property type="entry name" value="D-ALANYL-D-ALANINE CARBOXYPEPTIDASE DACB"/>
    <property type="match status" value="1"/>
</dbReference>
<evidence type="ECO:0000256" key="10">
    <source>
        <dbReference type="SAM" id="SignalP"/>
    </source>
</evidence>
<dbReference type="Gene3D" id="3.40.710.10">
    <property type="entry name" value="DD-peptidase/beta-lactamase superfamily"/>
    <property type="match status" value="1"/>
</dbReference>
<dbReference type="GO" id="GO:0009252">
    <property type="term" value="P:peptidoglycan biosynthetic process"/>
    <property type="evidence" value="ECO:0007669"/>
    <property type="project" value="UniProtKB-KW"/>
</dbReference>
<keyword evidence="13" id="KW-1185">Reference proteome</keyword>
<keyword evidence="12" id="KW-0645">Protease</keyword>
<dbReference type="AlphaFoldDB" id="A0A9X2IQ29"/>
<dbReference type="SUPFAM" id="SSF56601">
    <property type="entry name" value="beta-lactamase/transpeptidase-like"/>
    <property type="match status" value="1"/>
</dbReference>
<feature type="active site" description="Acyl-ester intermediate" evidence="7">
    <location>
        <position position="62"/>
    </location>
</feature>